<dbReference type="AlphaFoldDB" id="A0A3P1SDK6"/>
<comment type="caution">
    <text evidence="4">The sequence shown here is derived from an EMBL/GenBank/DDBJ whole genome shotgun (WGS) entry which is preliminary data.</text>
</comment>
<keyword evidence="1" id="KW-0547">Nucleotide-binding</keyword>
<keyword evidence="5" id="KW-1185">Reference proteome</keyword>
<dbReference type="Pfam" id="PF00005">
    <property type="entry name" value="ABC_tran"/>
    <property type="match status" value="1"/>
</dbReference>
<dbReference type="SMART" id="SM00382">
    <property type="entry name" value="AAA"/>
    <property type="match status" value="1"/>
</dbReference>
<evidence type="ECO:0000256" key="2">
    <source>
        <dbReference type="ARBA" id="ARBA00022840"/>
    </source>
</evidence>
<dbReference type="Proteomes" id="UP000280444">
    <property type="component" value="Unassembled WGS sequence"/>
</dbReference>
<dbReference type="PANTHER" id="PTHR43158:SF1">
    <property type="entry name" value="ABC TRANSPORTER, ATP-BINDING PROTEIN"/>
    <property type="match status" value="1"/>
</dbReference>
<reference evidence="4 5" key="1">
    <citation type="submission" date="2018-11" db="EMBL/GenBank/DDBJ databases">
        <title>Genomes From Bacteria Associated with the Canine Oral Cavity: a Test Case for Automated Genome-Based Taxonomic Assignment.</title>
        <authorList>
            <person name="Coil D.A."/>
            <person name="Jospin G."/>
            <person name="Darling A.E."/>
            <person name="Wallis C."/>
            <person name="Davis I.J."/>
            <person name="Harris S."/>
            <person name="Eisen J.A."/>
            <person name="Holcombe L.J."/>
            <person name="O'Flynn C."/>
        </authorList>
    </citation>
    <scope>NUCLEOTIDE SEQUENCE [LARGE SCALE GENOMIC DNA]</scope>
    <source>
        <strain evidence="4 5">OH770</strain>
    </source>
</reference>
<dbReference type="EMBL" id="RQZF01000005">
    <property type="protein sequence ID" value="RRC95218.1"/>
    <property type="molecule type" value="Genomic_DNA"/>
</dbReference>
<feature type="domain" description="ABC transporter" evidence="3">
    <location>
        <begin position="5"/>
        <end position="227"/>
    </location>
</feature>
<accession>A0A3P1SDK6</accession>
<gene>
    <name evidence="4" type="ORF">EII11_06180</name>
</gene>
<sequence>MTPLIQIEHLSKNFRGTHALDDLSLTLEGGRIVGLLGENGSGKTTLLKVLAGFLMDYDGHVTIGGHRPGAATKKLVSYLPDTSAIPTNLTVMQAVDLYERFFADFDRSRTQEMIDFFELPQSKRISELSLGTAEKLQILLAIARQAQIYLLDEPLSGIDPASRERILRGILTNFSEDALMLVSTHLIHDIEPVIDQTLFIRQGRLILNQETDALREEYGKSLEGIFKEVYA</sequence>
<dbReference type="SUPFAM" id="SSF52540">
    <property type="entry name" value="P-loop containing nucleoside triphosphate hydrolases"/>
    <property type="match status" value="1"/>
</dbReference>
<keyword evidence="2 4" id="KW-0067">ATP-binding</keyword>
<dbReference type="GO" id="GO:0005524">
    <property type="term" value="F:ATP binding"/>
    <property type="evidence" value="ECO:0007669"/>
    <property type="project" value="UniProtKB-KW"/>
</dbReference>
<evidence type="ECO:0000256" key="1">
    <source>
        <dbReference type="ARBA" id="ARBA00022741"/>
    </source>
</evidence>
<dbReference type="InterPro" id="IPR003593">
    <property type="entry name" value="AAA+_ATPase"/>
</dbReference>
<evidence type="ECO:0000313" key="5">
    <source>
        <dbReference type="Proteomes" id="UP000280444"/>
    </source>
</evidence>
<organism evidence="4 5">
    <name type="scientific">Schaalia canis</name>
    <dbReference type="NCBI Taxonomy" id="100469"/>
    <lineage>
        <taxon>Bacteria</taxon>
        <taxon>Bacillati</taxon>
        <taxon>Actinomycetota</taxon>
        <taxon>Actinomycetes</taxon>
        <taxon>Actinomycetales</taxon>
        <taxon>Actinomycetaceae</taxon>
        <taxon>Schaalia</taxon>
    </lineage>
</organism>
<dbReference type="PANTHER" id="PTHR43158">
    <property type="entry name" value="SKFA PEPTIDE EXPORT ATP-BINDING PROTEIN SKFE"/>
    <property type="match status" value="1"/>
</dbReference>
<evidence type="ECO:0000313" key="4">
    <source>
        <dbReference type="EMBL" id="RRC95218.1"/>
    </source>
</evidence>
<evidence type="ECO:0000259" key="3">
    <source>
        <dbReference type="PROSITE" id="PS50893"/>
    </source>
</evidence>
<dbReference type="CDD" id="cd03230">
    <property type="entry name" value="ABC_DR_subfamily_A"/>
    <property type="match status" value="1"/>
</dbReference>
<proteinExistence type="predicted"/>
<dbReference type="InterPro" id="IPR003439">
    <property type="entry name" value="ABC_transporter-like_ATP-bd"/>
</dbReference>
<dbReference type="InterPro" id="IPR027417">
    <property type="entry name" value="P-loop_NTPase"/>
</dbReference>
<dbReference type="OrthoDB" id="9804819at2"/>
<dbReference type="RefSeq" id="WP_124870213.1">
    <property type="nucleotide sequence ID" value="NZ_RQZF01000005.1"/>
</dbReference>
<protein>
    <submittedName>
        <fullName evidence="4">ABC transporter ATP-binding protein</fullName>
    </submittedName>
</protein>
<dbReference type="GO" id="GO:0016887">
    <property type="term" value="F:ATP hydrolysis activity"/>
    <property type="evidence" value="ECO:0007669"/>
    <property type="project" value="InterPro"/>
</dbReference>
<dbReference type="PROSITE" id="PS50893">
    <property type="entry name" value="ABC_TRANSPORTER_2"/>
    <property type="match status" value="1"/>
</dbReference>
<dbReference type="Gene3D" id="3.40.50.300">
    <property type="entry name" value="P-loop containing nucleotide triphosphate hydrolases"/>
    <property type="match status" value="1"/>
</dbReference>
<name>A0A3P1SDK6_9ACTO</name>